<feature type="domain" description="Resolvase/invertase-type recombinase catalytic" evidence="6">
    <location>
        <begin position="21"/>
        <end position="153"/>
    </location>
</feature>
<dbReference type="SUPFAM" id="SSF53041">
    <property type="entry name" value="Resolvase-like"/>
    <property type="match status" value="1"/>
</dbReference>
<dbReference type="CDD" id="cd03768">
    <property type="entry name" value="SR_ResInv"/>
    <property type="match status" value="1"/>
</dbReference>
<proteinExistence type="inferred from homology"/>
<dbReference type="Pfam" id="PF00239">
    <property type="entry name" value="Resolvase"/>
    <property type="match status" value="1"/>
</dbReference>
<evidence type="ECO:0000259" key="6">
    <source>
        <dbReference type="PROSITE" id="PS51736"/>
    </source>
</evidence>
<evidence type="ECO:0000256" key="3">
    <source>
        <dbReference type="ARBA" id="ARBA00023125"/>
    </source>
</evidence>
<dbReference type="PANTHER" id="PTHR30461:SF26">
    <property type="entry name" value="RESOLVASE HOMOLOG YNEB"/>
    <property type="match status" value="1"/>
</dbReference>
<dbReference type="Proteomes" id="UP001060414">
    <property type="component" value="Chromosome"/>
</dbReference>
<gene>
    <name evidence="7" type="ORF">L9S41_17830</name>
</gene>
<evidence type="ECO:0000313" key="7">
    <source>
        <dbReference type="EMBL" id="UWZ79519.1"/>
    </source>
</evidence>
<dbReference type="Gene3D" id="3.40.50.1390">
    <property type="entry name" value="Resolvase, N-terminal catalytic domain"/>
    <property type="match status" value="1"/>
</dbReference>
<evidence type="ECO:0000256" key="1">
    <source>
        <dbReference type="ARBA" id="ARBA00009913"/>
    </source>
</evidence>
<accession>A0ABY5ZPA0</accession>
<dbReference type="InterPro" id="IPR036162">
    <property type="entry name" value="Resolvase-like_N_sf"/>
</dbReference>
<keyword evidence="4" id="KW-0233">DNA recombination</keyword>
<dbReference type="EMBL" id="CP092109">
    <property type="protein sequence ID" value="UWZ79519.1"/>
    <property type="molecule type" value="Genomic_DNA"/>
</dbReference>
<reference evidence="7" key="1">
    <citation type="journal article" date="2022" name="Environ. Microbiol.">
        <title>Geoalkalibacter halelectricus SAP #1 sp. nov. possessing extracellular electron transfer and mineral#reducing capabilities from a haloalkaline environment.</title>
        <authorList>
            <person name="Yadav S."/>
            <person name="Singh R."/>
            <person name="Sundharam S.S."/>
            <person name="Chaudhary S."/>
            <person name="Krishnamurthi S."/>
            <person name="Patil S.A."/>
        </authorList>
    </citation>
    <scope>NUCLEOTIDE SEQUENCE</scope>
    <source>
        <strain evidence="7">SAP-1</strain>
    </source>
</reference>
<sequence length="170" mass="18876">MITATAAEFKPEAKKEDVMGMRVGYARVSSSGQKLDLQLDRLADCDRIYHEKASAASAKGRPELQKALDFVRDEDVFVVTKLDRLARSVVDLAGIVQKLEAKNVDLVVLDQGIDTTTMYGRLQFNILAAIGEFERELIKERSMEGRIKAIARGVKFETDQAGNCRPDQGL</sequence>
<keyword evidence="2" id="KW-0229">DNA integration</keyword>
<dbReference type="PROSITE" id="PS51736">
    <property type="entry name" value="RECOMBINASES_3"/>
    <property type="match status" value="1"/>
</dbReference>
<dbReference type="InterPro" id="IPR006118">
    <property type="entry name" value="Recombinase_CS"/>
</dbReference>
<dbReference type="PANTHER" id="PTHR30461">
    <property type="entry name" value="DNA-INVERTASE FROM LAMBDOID PROPHAGE"/>
    <property type="match status" value="1"/>
</dbReference>
<dbReference type="SMART" id="SM00857">
    <property type="entry name" value="Resolvase"/>
    <property type="match status" value="1"/>
</dbReference>
<dbReference type="InterPro" id="IPR050639">
    <property type="entry name" value="SSR_resolvase"/>
</dbReference>
<dbReference type="RefSeq" id="WP_260747871.1">
    <property type="nucleotide sequence ID" value="NZ_CP092109.1"/>
</dbReference>
<dbReference type="PROSITE" id="PS00397">
    <property type="entry name" value="RECOMBINASES_1"/>
    <property type="match status" value="1"/>
</dbReference>
<name>A0ABY5ZPA0_9BACT</name>
<evidence type="ECO:0000256" key="4">
    <source>
        <dbReference type="ARBA" id="ARBA00023172"/>
    </source>
</evidence>
<comment type="similarity">
    <text evidence="1">Belongs to the site-specific recombinase resolvase family.</text>
</comment>
<feature type="active site" description="O-(5'-phospho-DNA)-serine intermediate" evidence="5">
    <location>
        <position position="29"/>
    </location>
</feature>
<keyword evidence="8" id="KW-1185">Reference proteome</keyword>
<evidence type="ECO:0000256" key="2">
    <source>
        <dbReference type="ARBA" id="ARBA00022908"/>
    </source>
</evidence>
<dbReference type="InterPro" id="IPR006119">
    <property type="entry name" value="Resolv_N"/>
</dbReference>
<evidence type="ECO:0000313" key="8">
    <source>
        <dbReference type="Proteomes" id="UP001060414"/>
    </source>
</evidence>
<protein>
    <submittedName>
        <fullName evidence="7">Recombinase family protein</fullName>
    </submittedName>
</protein>
<evidence type="ECO:0000256" key="5">
    <source>
        <dbReference type="PROSITE-ProRule" id="PRU10137"/>
    </source>
</evidence>
<organism evidence="7 8">
    <name type="scientific">Geoalkalibacter halelectricus</name>
    <dbReference type="NCBI Taxonomy" id="2847045"/>
    <lineage>
        <taxon>Bacteria</taxon>
        <taxon>Pseudomonadati</taxon>
        <taxon>Thermodesulfobacteriota</taxon>
        <taxon>Desulfuromonadia</taxon>
        <taxon>Desulfuromonadales</taxon>
        <taxon>Geoalkalibacteraceae</taxon>
        <taxon>Geoalkalibacter</taxon>
    </lineage>
</organism>
<keyword evidence="3" id="KW-0238">DNA-binding</keyword>